<evidence type="ECO:0000313" key="2">
    <source>
        <dbReference type="EMBL" id="KAB8222191.1"/>
    </source>
</evidence>
<proteinExistence type="predicted"/>
<organism evidence="2 3">
    <name type="scientific">Aspergillus novoparasiticus</name>
    <dbReference type="NCBI Taxonomy" id="986946"/>
    <lineage>
        <taxon>Eukaryota</taxon>
        <taxon>Fungi</taxon>
        <taxon>Dikarya</taxon>
        <taxon>Ascomycota</taxon>
        <taxon>Pezizomycotina</taxon>
        <taxon>Eurotiomycetes</taxon>
        <taxon>Eurotiomycetidae</taxon>
        <taxon>Eurotiales</taxon>
        <taxon>Aspergillaceae</taxon>
        <taxon>Aspergillus</taxon>
        <taxon>Aspergillus subgen. Circumdati</taxon>
    </lineage>
</organism>
<dbReference type="AlphaFoldDB" id="A0A5N6EX79"/>
<feature type="region of interest" description="Disordered" evidence="1">
    <location>
        <begin position="46"/>
        <end position="102"/>
    </location>
</feature>
<feature type="compositionally biased region" description="Polar residues" evidence="1">
    <location>
        <begin position="87"/>
        <end position="102"/>
    </location>
</feature>
<name>A0A5N6EX79_9EURO</name>
<protein>
    <submittedName>
        <fullName evidence="2">Uncharacterized protein</fullName>
    </submittedName>
</protein>
<accession>A0A5N6EX79</accession>
<dbReference type="Proteomes" id="UP000326799">
    <property type="component" value="Unassembled WGS sequence"/>
</dbReference>
<evidence type="ECO:0000256" key="1">
    <source>
        <dbReference type="SAM" id="MobiDB-lite"/>
    </source>
</evidence>
<reference evidence="2 3" key="1">
    <citation type="submission" date="2019-04" db="EMBL/GenBank/DDBJ databases">
        <title>Fungal friends and foes A comparative genomics study of 23 Aspergillus species from section Flavi.</title>
        <authorList>
            <consortium name="DOE Joint Genome Institute"/>
            <person name="Kjaerbolling I."/>
            <person name="Vesth T.C."/>
            <person name="Frisvad J.C."/>
            <person name="Nybo J.L."/>
            <person name="Theobald S."/>
            <person name="Kildgaard S."/>
            <person name="Petersen T.I."/>
            <person name="Kuo A."/>
            <person name="Sato A."/>
            <person name="Lyhne E.K."/>
            <person name="Kogle M.E."/>
            <person name="Wiebenga A."/>
            <person name="Kun R.S."/>
            <person name="Lubbers R.J."/>
            <person name="Makela M.R."/>
            <person name="Barry K."/>
            <person name="Chovatia M."/>
            <person name="Clum A."/>
            <person name="Daum C."/>
            <person name="Haridas S."/>
            <person name="He G."/>
            <person name="LaButti K."/>
            <person name="Lipzen A."/>
            <person name="Mondo S."/>
            <person name="Pangilinan J."/>
            <person name="Riley R."/>
            <person name="Salamov A."/>
            <person name="Simmons B.A."/>
            <person name="Magnuson J.K."/>
            <person name="Henrissat B."/>
            <person name="Mortensen U.H."/>
            <person name="Larsen T.O."/>
            <person name="De vries R.P."/>
            <person name="Grigoriev I.V."/>
            <person name="Machida M."/>
            <person name="Baker S.E."/>
            <person name="Andersen M.R."/>
        </authorList>
    </citation>
    <scope>NUCLEOTIDE SEQUENCE [LARGE SCALE GENOMIC DNA]</scope>
    <source>
        <strain evidence="2 3">CBS 126849</strain>
    </source>
</reference>
<gene>
    <name evidence="2" type="ORF">BDV33DRAFT_169087</name>
</gene>
<keyword evidence="3" id="KW-1185">Reference proteome</keyword>
<dbReference type="EMBL" id="ML733414">
    <property type="protein sequence ID" value="KAB8222191.1"/>
    <property type="molecule type" value="Genomic_DNA"/>
</dbReference>
<evidence type="ECO:0000313" key="3">
    <source>
        <dbReference type="Proteomes" id="UP000326799"/>
    </source>
</evidence>
<sequence length="102" mass="11691">MRHHLPHTTVNTEQAMVALFHSHYVRYNLRNHRHIRSDVCQILQGNPLRHTMQHTTPSDNHDEASQQDPRTPAQPTPHISPHKPLSPSLTNPASTQAPHQTR</sequence>